<keyword evidence="2" id="KW-0238">DNA-binding</keyword>
<dbReference type="InterPro" id="IPR036388">
    <property type="entry name" value="WH-like_DNA-bd_sf"/>
</dbReference>
<dbReference type="PATRIC" id="fig|1317121.7.peg.3177"/>
<dbReference type="Pfam" id="PF00392">
    <property type="entry name" value="GntR"/>
    <property type="match status" value="1"/>
</dbReference>
<dbReference type="SUPFAM" id="SSF48008">
    <property type="entry name" value="GntR ligand-binding domain-like"/>
    <property type="match status" value="1"/>
</dbReference>
<dbReference type="InterPro" id="IPR036390">
    <property type="entry name" value="WH_DNA-bd_sf"/>
</dbReference>
<dbReference type="PROSITE" id="PS50949">
    <property type="entry name" value="HTH_GNTR"/>
    <property type="match status" value="1"/>
</dbReference>
<evidence type="ECO:0000313" key="5">
    <source>
        <dbReference type="EMBL" id="KNG93239.1"/>
    </source>
</evidence>
<dbReference type="STRING" id="1317121.ATO11_12340"/>
<dbReference type="GO" id="GO:0003700">
    <property type="term" value="F:DNA-binding transcription factor activity"/>
    <property type="evidence" value="ECO:0007669"/>
    <property type="project" value="InterPro"/>
</dbReference>
<evidence type="ECO:0000256" key="2">
    <source>
        <dbReference type="ARBA" id="ARBA00023125"/>
    </source>
</evidence>
<dbReference type="OrthoDB" id="8638122at2"/>
<sequence>MPRPAKDLCLENLRHRILMCDLEPGADLDEVSLADRYGLSRTPLREVLQRLAGDGYVTLKPNRGAKVAPMNVVAMRTFFQTAPMVYANIGRLAAENRTPEQLDHLKSAQTAFRNGVAARDPGATAAANHQFHAVIGEMAHNPYLTAALARLLIDHTRLSQTFYRPASPAEQVLVVKAGDQHDAMISAIEAQEPALVTDLTLQHWDLSRDRLERFVRPDPLPVDVIPFKDKSHAV</sequence>
<gene>
    <name evidence="5" type="ORF">ATO11_12340</name>
</gene>
<dbReference type="InterPro" id="IPR000524">
    <property type="entry name" value="Tscrpt_reg_HTH_GntR"/>
</dbReference>
<feature type="domain" description="HTH gntR-type" evidence="4">
    <location>
        <begin position="3"/>
        <end position="70"/>
    </location>
</feature>
<accession>A0A0L1JNA8</accession>
<dbReference type="AlphaFoldDB" id="A0A0L1JNA8"/>
<proteinExistence type="predicted"/>
<reference evidence="5 6" key="1">
    <citation type="journal article" date="2015" name="Int. J. Syst. Evol. Microbiol.">
        <title>Aestuariivita atlantica sp. nov., isolated from deep sea sediment of the Atlantic Ocean.</title>
        <authorList>
            <person name="Li G."/>
            <person name="Lai Q."/>
            <person name="Du Y."/>
            <person name="Liu X."/>
            <person name="Sun F."/>
            <person name="Shao Z."/>
        </authorList>
    </citation>
    <scope>NUCLEOTIDE SEQUENCE [LARGE SCALE GENOMIC DNA]</scope>
    <source>
        <strain evidence="5 6">22II-S11-z3</strain>
    </source>
</reference>
<evidence type="ECO:0000259" key="4">
    <source>
        <dbReference type="PROSITE" id="PS50949"/>
    </source>
</evidence>
<dbReference type="Pfam" id="PF07729">
    <property type="entry name" value="FCD"/>
    <property type="match status" value="1"/>
</dbReference>
<dbReference type="GO" id="GO:0003677">
    <property type="term" value="F:DNA binding"/>
    <property type="evidence" value="ECO:0007669"/>
    <property type="project" value="UniProtKB-KW"/>
</dbReference>
<keyword evidence="1" id="KW-0805">Transcription regulation</keyword>
<dbReference type="CDD" id="cd07377">
    <property type="entry name" value="WHTH_GntR"/>
    <property type="match status" value="1"/>
</dbReference>
<dbReference type="InterPro" id="IPR008920">
    <property type="entry name" value="TF_FadR/GntR_C"/>
</dbReference>
<dbReference type="SMART" id="SM00895">
    <property type="entry name" value="FCD"/>
    <property type="match status" value="1"/>
</dbReference>
<dbReference type="Gene3D" id="1.10.10.10">
    <property type="entry name" value="Winged helix-like DNA-binding domain superfamily/Winged helix DNA-binding domain"/>
    <property type="match status" value="1"/>
</dbReference>
<dbReference type="Gene3D" id="1.20.120.530">
    <property type="entry name" value="GntR ligand-binding domain-like"/>
    <property type="match status" value="1"/>
</dbReference>
<dbReference type="RefSeq" id="WP_050531195.1">
    <property type="nucleotide sequence ID" value="NZ_AQQZ01000005.1"/>
</dbReference>
<keyword evidence="3" id="KW-0804">Transcription</keyword>
<dbReference type="PANTHER" id="PTHR43537">
    <property type="entry name" value="TRANSCRIPTIONAL REGULATOR, GNTR FAMILY"/>
    <property type="match status" value="1"/>
</dbReference>
<dbReference type="PANTHER" id="PTHR43537:SF53">
    <property type="entry name" value="HTH-TYPE TRANSCRIPTIONAL REPRESSOR NANR"/>
    <property type="match status" value="1"/>
</dbReference>
<evidence type="ECO:0000256" key="1">
    <source>
        <dbReference type="ARBA" id="ARBA00023015"/>
    </source>
</evidence>
<comment type="caution">
    <text evidence="5">The sequence shown here is derived from an EMBL/GenBank/DDBJ whole genome shotgun (WGS) entry which is preliminary data.</text>
</comment>
<evidence type="ECO:0000256" key="3">
    <source>
        <dbReference type="ARBA" id="ARBA00023163"/>
    </source>
</evidence>
<dbReference type="EMBL" id="AQQZ01000005">
    <property type="protein sequence ID" value="KNG93239.1"/>
    <property type="molecule type" value="Genomic_DNA"/>
</dbReference>
<organism evidence="5 6">
    <name type="scientific">Pseudaestuariivita atlantica</name>
    <dbReference type="NCBI Taxonomy" id="1317121"/>
    <lineage>
        <taxon>Bacteria</taxon>
        <taxon>Pseudomonadati</taxon>
        <taxon>Pseudomonadota</taxon>
        <taxon>Alphaproteobacteria</taxon>
        <taxon>Rhodobacterales</taxon>
        <taxon>Paracoccaceae</taxon>
        <taxon>Pseudaestuariivita</taxon>
    </lineage>
</organism>
<dbReference type="SMART" id="SM00345">
    <property type="entry name" value="HTH_GNTR"/>
    <property type="match status" value="1"/>
</dbReference>
<name>A0A0L1JNA8_9RHOB</name>
<protein>
    <submittedName>
        <fullName evidence="5">GntR family transcriptional regulator</fullName>
    </submittedName>
</protein>
<dbReference type="InterPro" id="IPR011711">
    <property type="entry name" value="GntR_C"/>
</dbReference>
<dbReference type="SUPFAM" id="SSF46785">
    <property type="entry name" value="Winged helix' DNA-binding domain"/>
    <property type="match status" value="1"/>
</dbReference>
<keyword evidence="6" id="KW-1185">Reference proteome</keyword>
<evidence type="ECO:0000313" key="6">
    <source>
        <dbReference type="Proteomes" id="UP000036938"/>
    </source>
</evidence>
<dbReference type="Proteomes" id="UP000036938">
    <property type="component" value="Unassembled WGS sequence"/>
</dbReference>